<dbReference type="PRINTS" id="PR01438">
    <property type="entry name" value="UNVRSLSTRESS"/>
</dbReference>
<reference evidence="3 4" key="1">
    <citation type="journal article" date="2014" name="BMC Genomics">
        <title>Comparison of environmental and isolate Sulfobacillus genomes reveals diverse carbon, sulfur, nitrogen, and hydrogen metabolisms.</title>
        <authorList>
            <person name="Justice N.B."/>
            <person name="Norman A."/>
            <person name="Brown C.T."/>
            <person name="Singh A."/>
            <person name="Thomas B.C."/>
            <person name="Banfield J.F."/>
        </authorList>
    </citation>
    <scope>NUCLEOTIDE SEQUENCE [LARGE SCALE GENOMIC DNA]</scope>
    <source>
        <strain evidence="3">AMDSBA1</strain>
    </source>
</reference>
<dbReference type="CDD" id="cd00293">
    <property type="entry name" value="USP-like"/>
    <property type="match status" value="1"/>
</dbReference>
<evidence type="ECO:0000313" key="4">
    <source>
        <dbReference type="Proteomes" id="UP000242699"/>
    </source>
</evidence>
<accession>A0A2T2WPV3</accession>
<evidence type="ECO:0000256" key="1">
    <source>
        <dbReference type="ARBA" id="ARBA00008791"/>
    </source>
</evidence>
<dbReference type="Pfam" id="PF00582">
    <property type="entry name" value="Usp"/>
    <property type="match status" value="1"/>
</dbReference>
<dbReference type="AlphaFoldDB" id="A0A2T2WPV3"/>
<dbReference type="InterPro" id="IPR006016">
    <property type="entry name" value="UspA"/>
</dbReference>
<feature type="domain" description="UspA" evidence="2">
    <location>
        <begin position="3"/>
        <end position="144"/>
    </location>
</feature>
<sequence>MAFKILLASDGSSGAIYAAEWLDQHAEQIPMQVTILTVAVASVGLGQAAYVVEPDVHDQLVNAVLNEAEDAARRTQSVMTHLNPLWITRTSTNVVQTILDVADEYTVDFVVVGRRGYGTWSSAILGSVSLRLLTHSSRPIWVIPPAPEVRS</sequence>
<name>A0A2T2WPV3_9FIRM</name>
<dbReference type="Gene3D" id="3.40.50.620">
    <property type="entry name" value="HUPs"/>
    <property type="match status" value="1"/>
</dbReference>
<dbReference type="Proteomes" id="UP000242699">
    <property type="component" value="Unassembled WGS sequence"/>
</dbReference>
<dbReference type="InterPro" id="IPR014729">
    <property type="entry name" value="Rossmann-like_a/b/a_fold"/>
</dbReference>
<dbReference type="InterPro" id="IPR006015">
    <property type="entry name" value="Universal_stress_UspA"/>
</dbReference>
<organism evidence="3 4">
    <name type="scientific">Sulfobacillus benefaciens</name>
    <dbReference type="NCBI Taxonomy" id="453960"/>
    <lineage>
        <taxon>Bacteria</taxon>
        <taxon>Bacillati</taxon>
        <taxon>Bacillota</taxon>
        <taxon>Clostridia</taxon>
        <taxon>Eubacteriales</taxon>
        <taxon>Clostridiales Family XVII. Incertae Sedis</taxon>
        <taxon>Sulfobacillus</taxon>
    </lineage>
</organism>
<protein>
    <recommendedName>
        <fullName evidence="2">UspA domain-containing protein</fullName>
    </recommendedName>
</protein>
<dbReference type="SUPFAM" id="SSF52402">
    <property type="entry name" value="Adenine nucleotide alpha hydrolases-like"/>
    <property type="match status" value="1"/>
</dbReference>
<gene>
    <name evidence="3" type="ORF">C7B43_19490</name>
</gene>
<dbReference type="PANTHER" id="PTHR31964">
    <property type="entry name" value="ADENINE NUCLEOTIDE ALPHA HYDROLASES-LIKE SUPERFAMILY PROTEIN"/>
    <property type="match status" value="1"/>
</dbReference>
<comment type="similarity">
    <text evidence="1">Belongs to the universal stress protein A family.</text>
</comment>
<dbReference type="PANTHER" id="PTHR31964:SF113">
    <property type="entry name" value="USPA DOMAIN-CONTAINING PROTEIN"/>
    <property type="match status" value="1"/>
</dbReference>
<comment type="caution">
    <text evidence="3">The sequence shown here is derived from an EMBL/GenBank/DDBJ whole genome shotgun (WGS) entry which is preliminary data.</text>
</comment>
<evidence type="ECO:0000259" key="2">
    <source>
        <dbReference type="Pfam" id="PF00582"/>
    </source>
</evidence>
<dbReference type="EMBL" id="PXYT01000084">
    <property type="protein sequence ID" value="PSR24254.1"/>
    <property type="molecule type" value="Genomic_DNA"/>
</dbReference>
<evidence type="ECO:0000313" key="3">
    <source>
        <dbReference type="EMBL" id="PSR24254.1"/>
    </source>
</evidence>
<proteinExistence type="inferred from homology"/>